<organism evidence="1 2">
    <name type="scientific">Natronobacillus azotifigens</name>
    <dbReference type="NCBI Taxonomy" id="472978"/>
    <lineage>
        <taxon>Bacteria</taxon>
        <taxon>Bacillati</taxon>
        <taxon>Bacillota</taxon>
        <taxon>Bacilli</taxon>
        <taxon>Bacillales</taxon>
        <taxon>Bacillaceae</taxon>
        <taxon>Natronobacillus</taxon>
    </lineage>
</organism>
<evidence type="ECO:0000313" key="2">
    <source>
        <dbReference type="Proteomes" id="UP001084197"/>
    </source>
</evidence>
<accession>A0A9J6REY3</accession>
<name>A0A9J6REY3_9BACI</name>
<dbReference type="AlphaFoldDB" id="A0A9J6REY3"/>
<reference evidence="1" key="1">
    <citation type="submission" date="2022-11" db="EMBL/GenBank/DDBJ databases">
        <title>WGS of Natronobacillus azotifigens 24KS-1, an anaerobic diazotrophic haloalkaliphile from soda-rich habitats.</title>
        <authorList>
            <person name="Sorokin D.Y."/>
            <person name="Merkel A.Y."/>
        </authorList>
    </citation>
    <scope>NUCLEOTIDE SEQUENCE</scope>
    <source>
        <strain evidence="1">24KS-1</strain>
    </source>
</reference>
<proteinExistence type="predicted"/>
<sequence>MSKLVKNIDIIEDHLSKNDRYFRYPEQKLESLFTDVEQQLDLLDKALEDW</sequence>
<dbReference type="Proteomes" id="UP001084197">
    <property type="component" value="Unassembled WGS sequence"/>
</dbReference>
<gene>
    <name evidence="1" type="ORF">OWO01_11820</name>
</gene>
<keyword evidence="2" id="KW-1185">Reference proteome</keyword>
<dbReference type="RefSeq" id="WP_268780661.1">
    <property type="nucleotide sequence ID" value="NZ_JAPRAT010000024.1"/>
</dbReference>
<evidence type="ECO:0000313" key="1">
    <source>
        <dbReference type="EMBL" id="MCZ0703899.1"/>
    </source>
</evidence>
<dbReference type="EMBL" id="JAPRAT010000024">
    <property type="protein sequence ID" value="MCZ0703899.1"/>
    <property type="molecule type" value="Genomic_DNA"/>
</dbReference>
<protein>
    <submittedName>
        <fullName evidence="1">Uncharacterized protein</fullName>
    </submittedName>
</protein>
<comment type="caution">
    <text evidence="1">The sequence shown here is derived from an EMBL/GenBank/DDBJ whole genome shotgun (WGS) entry which is preliminary data.</text>
</comment>